<evidence type="ECO:0000256" key="5">
    <source>
        <dbReference type="ARBA" id="ARBA00022516"/>
    </source>
</evidence>
<feature type="binding site" evidence="19">
    <location>
        <position position="320"/>
    </location>
    <ligand>
        <name>Zn(2+)</name>
        <dbReference type="ChEBI" id="CHEBI:29105"/>
        <label>1</label>
    </ligand>
</feature>
<keyword evidence="12 21" id="KW-1133">Transmembrane helix</keyword>
<evidence type="ECO:0000256" key="9">
    <source>
        <dbReference type="ARBA" id="ARBA00022824"/>
    </source>
</evidence>
<comment type="cofactor">
    <cofactor evidence="20">
        <name>Fe cation</name>
        <dbReference type="ChEBI" id="CHEBI:24875"/>
    </cofactor>
</comment>
<dbReference type="InterPro" id="IPR006694">
    <property type="entry name" value="Fatty_acid_hydroxylase"/>
</dbReference>
<gene>
    <name evidence="23" type="ORF">BB560_005817</name>
</gene>
<feature type="binding site" description="axial binding residue" evidence="20">
    <location>
        <position position="70"/>
    </location>
    <ligand>
        <name>heme</name>
        <dbReference type="ChEBI" id="CHEBI:30413"/>
    </ligand>
    <ligandPart>
        <name>Fe</name>
        <dbReference type="ChEBI" id="CHEBI:18248"/>
    </ligandPart>
</feature>
<dbReference type="EMBL" id="MBFS01002507">
    <property type="protein sequence ID" value="PVU96291.1"/>
    <property type="molecule type" value="Genomic_DNA"/>
</dbReference>
<dbReference type="Proteomes" id="UP000245609">
    <property type="component" value="Unassembled WGS sequence"/>
</dbReference>
<keyword evidence="17 18" id="KW-0275">Fatty acid biosynthesis</keyword>
<keyword evidence="14 18" id="KW-0408">Iron</keyword>
<dbReference type="InterPro" id="IPR018506">
    <property type="entry name" value="Cyt_B5_heme-BS"/>
</dbReference>
<keyword evidence="13 18" id="KW-0560">Oxidoreductase</keyword>
<comment type="cofactor">
    <cofactor evidence="18 19">
        <name>Zn(2+)</name>
        <dbReference type="ChEBI" id="CHEBI:29105"/>
    </cofactor>
    <text evidence="18 19">Binds 2 Zn(2+) ions per subunit that likely form a catalytic dimetal center.</text>
</comment>
<evidence type="ECO:0000256" key="7">
    <source>
        <dbReference type="ARBA" id="ARBA00022692"/>
    </source>
</evidence>
<dbReference type="AlphaFoldDB" id="A0A2T9YVD8"/>
<dbReference type="GO" id="GO:0020037">
    <property type="term" value="F:heme binding"/>
    <property type="evidence" value="ECO:0007669"/>
    <property type="project" value="InterPro"/>
</dbReference>
<feature type="transmembrane region" description="Helical" evidence="21">
    <location>
        <begin position="172"/>
        <end position="193"/>
    </location>
</feature>
<feature type="transmembrane region" description="Helical" evidence="21">
    <location>
        <begin position="255"/>
        <end position="273"/>
    </location>
</feature>
<feature type="transmembrane region" description="Helical" evidence="21">
    <location>
        <begin position="199"/>
        <end position="217"/>
    </location>
</feature>
<evidence type="ECO:0000256" key="13">
    <source>
        <dbReference type="ARBA" id="ARBA00023002"/>
    </source>
</evidence>
<dbReference type="SMART" id="SM01117">
    <property type="entry name" value="Cyt-b5"/>
    <property type="match status" value="1"/>
</dbReference>
<dbReference type="Pfam" id="PF04116">
    <property type="entry name" value="FA_hydroxylase"/>
    <property type="match status" value="1"/>
</dbReference>
<feature type="transmembrane region" description="Helical" evidence="21">
    <location>
        <begin position="279"/>
        <end position="296"/>
    </location>
</feature>
<keyword evidence="10 18" id="KW-0276">Fatty acid metabolism</keyword>
<dbReference type="PANTHER" id="PTHR12863:SF1">
    <property type="entry name" value="FATTY ACID 2-HYDROXYLASE"/>
    <property type="match status" value="1"/>
</dbReference>
<feature type="binding site" evidence="19">
    <location>
        <position position="245"/>
    </location>
    <ligand>
        <name>Zn(2+)</name>
        <dbReference type="ChEBI" id="CHEBI:29105"/>
        <label>1</label>
    </ligand>
</feature>
<evidence type="ECO:0000256" key="12">
    <source>
        <dbReference type="ARBA" id="ARBA00022989"/>
    </source>
</evidence>
<dbReference type="PIRSF" id="PIRSF005149">
    <property type="entry name" value="IPC-B_HD"/>
    <property type="match status" value="1"/>
</dbReference>
<keyword evidence="8 18" id="KW-0479">Metal-binding</keyword>
<evidence type="ECO:0000256" key="17">
    <source>
        <dbReference type="ARBA" id="ARBA00023160"/>
    </source>
</evidence>
<dbReference type="PROSITE" id="PS50255">
    <property type="entry name" value="CYTOCHROME_B5_2"/>
    <property type="match status" value="1"/>
</dbReference>
<protein>
    <recommendedName>
        <fullName evidence="18">Ceramide very long chain fatty acid hydroxylase</fullName>
        <ecNumber evidence="18">1.-.-.-</ecNumber>
    </recommendedName>
</protein>
<dbReference type="PROSITE" id="PS00191">
    <property type="entry name" value="CYTOCHROME_B5_1"/>
    <property type="match status" value="1"/>
</dbReference>
<feature type="binding site" evidence="19">
    <location>
        <position position="246"/>
    </location>
    <ligand>
        <name>Zn(2+)</name>
        <dbReference type="ChEBI" id="CHEBI:29105"/>
        <label>1</label>
    </ligand>
</feature>
<feature type="binding site" evidence="19">
    <location>
        <position position="223"/>
    </location>
    <ligand>
        <name>Zn(2+)</name>
        <dbReference type="ChEBI" id="CHEBI:29105"/>
        <label>1</label>
    </ligand>
</feature>
<keyword evidence="11 19" id="KW-0862">Zinc</keyword>
<name>A0A2T9YVD8_9FUNG</name>
<evidence type="ECO:0000256" key="4">
    <source>
        <dbReference type="ARBA" id="ARBA00005747"/>
    </source>
</evidence>
<comment type="similarity">
    <text evidence="4 18">Belongs to the sterol desaturase family. SCS7 subfamily.</text>
</comment>
<evidence type="ECO:0000256" key="16">
    <source>
        <dbReference type="ARBA" id="ARBA00023136"/>
    </source>
</evidence>
<comment type="caution">
    <text evidence="23">The sequence shown here is derived from an EMBL/GenBank/DDBJ whole genome shotgun (WGS) entry which is preliminary data.</text>
</comment>
<evidence type="ECO:0000256" key="10">
    <source>
        <dbReference type="ARBA" id="ARBA00022832"/>
    </source>
</evidence>
<comment type="pathway">
    <text evidence="2">Sphingolipid metabolism.</text>
</comment>
<keyword evidence="5 18" id="KW-0444">Lipid biosynthesis</keyword>
<evidence type="ECO:0000256" key="8">
    <source>
        <dbReference type="ARBA" id="ARBA00022723"/>
    </source>
</evidence>
<dbReference type="STRING" id="133381.A0A2T9YVD8"/>
<dbReference type="FunFam" id="3.10.120.10:FF:000007">
    <property type="entry name" value="Sulfite oxidase, mitochondrial"/>
    <property type="match status" value="1"/>
</dbReference>
<comment type="subcellular location">
    <subcellularLocation>
        <location evidence="1">Endoplasmic reticulum membrane</location>
        <topology evidence="1">Multi-pass membrane protein</topology>
    </subcellularLocation>
</comment>
<feature type="binding site" evidence="19">
    <location>
        <position position="323"/>
    </location>
    <ligand>
        <name>Zn(2+)</name>
        <dbReference type="ChEBI" id="CHEBI:29105"/>
        <label>1</label>
    </ligand>
</feature>
<evidence type="ECO:0000256" key="21">
    <source>
        <dbReference type="SAM" id="Phobius"/>
    </source>
</evidence>
<dbReference type="GO" id="GO:0080132">
    <property type="term" value="F:fatty acid 2-hydroxylase activity"/>
    <property type="evidence" value="ECO:0007669"/>
    <property type="project" value="InterPro"/>
</dbReference>
<keyword evidence="24" id="KW-1185">Reference proteome</keyword>
<evidence type="ECO:0000256" key="19">
    <source>
        <dbReference type="PIRSR" id="PIRSR005149-1"/>
    </source>
</evidence>
<evidence type="ECO:0000256" key="14">
    <source>
        <dbReference type="ARBA" id="ARBA00023004"/>
    </source>
</evidence>
<dbReference type="EC" id="1.-.-.-" evidence="18"/>
<evidence type="ECO:0000313" key="24">
    <source>
        <dbReference type="Proteomes" id="UP000245609"/>
    </source>
</evidence>
<dbReference type="OrthoDB" id="260519at2759"/>
<dbReference type="PANTHER" id="PTHR12863">
    <property type="entry name" value="FATTY ACID HYDROXYLASE"/>
    <property type="match status" value="1"/>
</dbReference>
<feature type="domain" description="Cytochrome b5 heme-binding" evidence="22">
    <location>
        <begin position="8"/>
        <end position="87"/>
    </location>
</feature>
<dbReference type="GO" id="GO:0005506">
    <property type="term" value="F:iron ion binding"/>
    <property type="evidence" value="ECO:0007669"/>
    <property type="project" value="UniProtKB-UniRule"/>
</dbReference>
<dbReference type="InterPro" id="IPR001199">
    <property type="entry name" value="Cyt_B5-like_heme/steroid-bd"/>
</dbReference>
<keyword evidence="9 18" id="KW-0256">Endoplasmic reticulum</keyword>
<feature type="binding site" evidence="19">
    <location>
        <position position="242"/>
    </location>
    <ligand>
        <name>Zn(2+)</name>
        <dbReference type="ChEBI" id="CHEBI:29105"/>
        <label>1</label>
    </ligand>
</feature>
<dbReference type="InterPro" id="IPR014430">
    <property type="entry name" value="Scs7"/>
</dbReference>
<feature type="binding site" evidence="19">
    <location>
        <position position="218"/>
    </location>
    <ligand>
        <name>Zn(2+)</name>
        <dbReference type="ChEBI" id="CHEBI:29105"/>
        <label>1</label>
    </ligand>
</feature>
<feature type="binding site" evidence="19">
    <location>
        <position position="324"/>
    </location>
    <ligand>
        <name>Zn(2+)</name>
        <dbReference type="ChEBI" id="CHEBI:29105"/>
        <label>1</label>
    </ligand>
</feature>
<evidence type="ECO:0000256" key="20">
    <source>
        <dbReference type="PIRSR" id="PIRSR005149-50"/>
    </source>
</evidence>
<dbReference type="SUPFAM" id="SSF55856">
    <property type="entry name" value="Cytochrome b5-like heme/steroid binding domain"/>
    <property type="match status" value="1"/>
</dbReference>
<keyword evidence="7 21" id="KW-0812">Transmembrane</keyword>
<dbReference type="Pfam" id="PF00173">
    <property type="entry name" value="Cyt-b5"/>
    <property type="match status" value="1"/>
</dbReference>
<dbReference type="GO" id="GO:0005789">
    <property type="term" value="C:endoplasmic reticulum membrane"/>
    <property type="evidence" value="ECO:0007669"/>
    <property type="project" value="UniProtKB-SubCell"/>
</dbReference>
<evidence type="ECO:0000256" key="1">
    <source>
        <dbReference type="ARBA" id="ARBA00004477"/>
    </source>
</evidence>
<evidence type="ECO:0000313" key="23">
    <source>
        <dbReference type="EMBL" id="PVU96291.1"/>
    </source>
</evidence>
<evidence type="ECO:0000256" key="6">
    <source>
        <dbReference type="ARBA" id="ARBA00022617"/>
    </source>
</evidence>
<evidence type="ECO:0000256" key="2">
    <source>
        <dbReference type="ARBA" id="ARBA00004991"/>
    </source>
</evidence>
<sequence length="353" mass="41377">MTKESPSKPEYSRNEVATHNSVDSLWVIFSNKVYDITSFVPDHPGGIEWLAKFGGQDISFVMGDEDLHAHTQNAYNMLFSCEIGVIKKEETWKNTKLVFAEIAKNPELAQFDMVGTPSKDFLDPNKPLFSQIWNSNFSKEFYIQQVHIPRHIAGNAVLFENKYLEKFTMTPWYLVPMVWLPMIYLMWSIGITIIPRELFYKYFITGVVVWPLFEYSMHRFIFHFDRNIPDGTIAQVTHFMLHGFHHFLPMDSMRLVMPPALSCFIGLCVYTPLSYIIPPGITHALFCGLALMYIVYDETHYWLHHGYFKYDFIKRLKSFHLEHHYRVFNRGYGVTSDLWDRVFGTTFDDIPAN</sequence>
<comment type="function">
    <text evidence="18">Ceramide hydroxylase involved in the hydroxylation of sphingolipid-associated very long chain fatty acids. Postulated to hydroxylate the very long chain fatty acid of dihydroceramides and phytoceramides at C-2.</text>
</comment>
<dbReference type="InterPro" id="IPR036400">
    <property type="entry name" value="Cyt_B5-like_heme/steroid_sf"/>
</dbReference>
<evidence type="ECO:0000259" key="22">
    <source>
        <dbReference type="PROSITE" id="PS50255"/>
    </source>
</evidence>
<feature type="binding site" evidence="19">
    <location>
        <position position="304"/>
    </location>
    <ligand>
        <name>Zn(2+)</name>
        <dbReference type="ChEBI" id="CHEBI:29105"/>
        <label>1</label>
    </ligand>
</feature>
<dbReference type="Gene3D" id="3.10.120.10">
    <property type="entry name" value="Cytochrome b5-like heme/steroid binding domain"/>
    <property type="match status" value="1"/>
</dbReference>
<feature type="binding site" description="axial binding residue" evidence="20">
    <location>
        <position position="43"/>
    </location>
    <ligand>
        <name>heme</name>
        <dbReference type="ChEBI" id="CHEBI:30413"/>
    </ligand>
    <ligandPart>
        <name>Fe</name>
        <dbReference type="ChEBI" id="CHEBI:18248"/>
    </ligandPart>
</feature>
<evidence type="ECO:0000256" key="18">
    <source>
        <dbReference type="PIRNR" id="PIRNR005149"/>
    </source>
</evidence>
<accession>A0A2T9YVD8</accession>
<feature type="binding site" evidence="19">
    <location>
        <position position="300"/>
    </location>
    <ligand>
        <name>Zn(2+)</name>
        <dbReference type="ChEBI" id="CHEBI:29105"/>
        <label>1</label>
    </ligand>
</feature>
<proteinExistence type="inferred from homology"/>
<keyword evidence="16 18" id="KW-0472">Membrane</keyword>
<evidence type="ECO:0000256" key="11">
    <source>
        <dbReference type="ARBA" id="ARBA00022833"/>
    </source>
</evidence>
<comment type="pathway">
    <text evidence="3">Lipid metabolism.</text>
</comment>
<evidence type="ECO:0000256" key="3">
    <source>
        <dbReference type="ARBA" id="ARBA00005189"/>
    </source>
</evidence>
<evidence type="ECO:0000256" key="15">
    <source>
        <dbReference type="ARBA" id="ARBA00023098"/>
    </source>
</evidence>
<organism evidence="23 24">
    <name type="scientific">Smittium megazygosporum</name>
    <dbReference type="NCBI Taxonomy" id="133381"/>
    <lineage>
        <taxon>Eukaryota</taxon>
        <taxon>Fungi</taxon>
        <taxon>Fungi incertae sedis</taxon>
        <taxon>Zoopagomycota</taxon>
        <taxon>Kickxellomycotina</taxon>
        <taxon>Harpellomycetes</taxon>
        <taxon>Harpellales</taxon>
        <taxon>Legeriomycetaceae</taxon>
        <taxon>Smittium</taxon>
    </lineage>
</organism>
<keyword evidence="15 18" id="KW-0443">Lipid metabolism</keyword>
<keyword evidence="6 20" id="KW-0349">Heme</keyword>
<dbReference type="GO" id="GO:0006633">
    <property type="term" value="P:fatty acid biosynthetic process"/>
    <property type="evidence" value="ECO:0007669"/>
    <property type="project" value="UniProtKB-KW"/>
</dbReference>
<reference evidence="23 24" key="1">
    <citation type="journal article" date="2018" name="MBio">
        <title>Comparative Genomics Reveals the Core Gene Toolbox for the Fungus-Insect Symbiosis.</title>
        <authorList>
            <person name="Wang Y."/>
            <person name="Stata M."/>
            <person name="Wang W."/>
            <person name="Stajich J.E."/>
            <person name="White M.M."/>
            <person name="Moncalvo J.M."/>
        </authorList>
    </citation>
    <scope>NUCLEOTIDE SEQUENCE [LARGE SCALE GENOMIC DNA]</scope>
    <source>
        <strain evidence="23 24">SC-DP-2</strain>
    </source>
</reference>